<keyword evidence="2" id="KW-0732">Signal</keyword>
<proteinExistence type="predicted"/>
<feature type="chain" id="PRO_5028913883" evidence="2">
    <location>
        <begin position="24"/>
        <end position="478"/>
    </location>
</feature>
<evidence type="ECO:0000313" key="4">
    <source>
        <dbReference type="Proteomes" id="UP000515489"/>
    </source>
</evidence>
<dbReference type="PANTHER" id="PTHR41339:SF1">
    <property type="entry name" value="SECRETED PROTEIN"/>
    <property type="match status" value="1"/>
</dbReference>
<keyword evidence="4" id="KW-1185">Reference proteome</keyword>
<feature type="region of interest" description="Disordered" evidence="1">
    <location>
        <begin position="22"/>
        <end position="44"/>
    </location>
</feature>
<dbReference type="RefSeq" id="WP_185888617.1">
    <property type="nucleotide sequence ID" value="NZ_CP060202.1"/>
</dbReference>
<dbReference type="Proteomes" id="UP000515489">
    <property type="component" value="Chromosome"/>
</dbReference>
<accession>A0A7G7W8L8</accession>
<evidence type="ECO:0000313" key="3">
    <source>
        <dbReference type="EMBL" id="QNH62711.1"/>
    </source>
</evidence>
<organism evidence="3 4">
    <name type="scientific">Hymenobacter sediminicola</name>
    <dbReference type="NCBI Taxonomy" id="2761579"/>
    <lineage>
        <taxon>Bacteria</taxon>
        <taxon>Pseudomonadati</taxon>
        <taxon>Bacteroidota</taxon>
        <taxon>Cytophagia</taxon>
        <taxon>Cytophagales</taxon>
        <taxon>Hymenobacteraceae</taxon>
        <taxon>Hymenobacter</taxon>
    </lineage>
</organism>
<dbReference type="AlphaFoldDB" id="A0A7G7W8L8"/>
<dbReference type="PANTHER" id="PTHR41339">
    <property type="entry name" value="LIPL48"/>
    <property type="match status" value="1"/>
</dbReference>
<reference evidence="3 4" key="1">
    <citation type="submission" date="2020-08" db="EMBL/GenBank/DDBJ databases">
        <title>Hymenobacter sp. S2-20-2 genome sequencing.</title>
        <authorList>
            <person name="Jin L."/>
        </authorList>
    </citation>
    <scope>NUCLEOTIDE SEQUENCE [LARGE SCALE GENOMIC DNA]</scope>
    <source>
        <strain evidence="3 4">S2-20-2</strain>
    </source>
</reference>
<sequence>MKRFPKTLLFAMLALASAAPLSSCEDNDDNAPVVTDNPSGPTDSAGRVILSGEITANRTLKANEKYLLQGFVYVTSGTTLTIEPGTKIFGDQTTKGALIVERGAKLMAEGTQSNPIVFTSAKAKGSRSYGDWGGVVLVGSAPINQSLSTNMEGGIRGNFGGTNAADNSGSLKYVRIEFAGIPLSTTANSEINGLTLYGVGTGTQIDYVQVSYSGDDSYEWFGGTVNAKHLVAYRGFDDDFDTDFGFTGKIQYGLSLRDPQYADQSGSNAFESDNFNPGTPASGSNAGLPLTAPVFSNMSVFLTAGAPPTTQASGSGVYQSAMHLRRNTSISIYNSVFAGYPEGLRLDGTSTWANVQAGGLDLRGITVANTNTPLRAAGNTGTGAFTDAEVQTWFNGTGKNNSVVASTGLMALGLNANSFNLSGPAFTLQSGSSLLTGAVFTGKTADSFFTNGAYRGAFNGTDNWTQGWTNFDPQNTDY</sequence>
<dbReference type="KEGG" id="hsk:H4317_02480"/>
<feature type="signal peptide" evidence="2">
    <location>
        <begin position="1"/>
        <end position="23"/>
    </location>
</feature>
<dbReference type="EMBL" id="CP060202">
    <property type="protein sequence ID" value="QNH62711.1"/>
    <property type="molecule type" value="Genomic_DNA"/>
</dbReference>
<name>A0A7G7W8L8_9BACT</name>
<evidence type="ECO:0000256" key="2">
    <source>
        <dbReference type="SAM" id="SignalP"/>
    </source>
</evidence>
<evidence type="ECO:0000256" key="1">
    <source>
        <dbReference type="SAM" id="MobiDB-lite"/>
    </source>
</evidence>
<protein>
    <submittedName>
        <fullName evidence="3">Cell shape-determining protein MreB</fullName>
    </submittedName>
</protein>
<gene>
    <name evidence="3" type="ORF">H4317_02480</name>
</gene>
<dbReference type="InterPro" id="IPR011050">
    <property type="entry name" value="Pectin_lyase_fold/virulence"/>
</dbReference>
<dbReference type="SUPFAM" id="SSF51126">
    <property type="entry name" value="Pectin lyase-like"/>
    <property type="match status" value="1"/>
</dbReference>
<feature type="region of interest" description="Disordered" evidence="1">
    <location>
        <begin position="263"/>
        <end position="283"/>
    </location>
</feature>